<dbReference type="GO" id="GO:0006606">
    <property type="term" value="P:protein import into nucleus"/>
    <property type="evidence" value="ECO:0007669"/>
    <property type="project" value="TreeGrafter"/>
</dbReference>
<accession>A0AAU9W2S6</accession>
<name>A0AAU9W2S6_9CNID</name>
<sequence length="626" mass="68053">MGKTRAKKRSSYRYRATGLPSVKEVESEAQKDAGVGVKTLPLVEKLTSAVSTERECACASLANLVFDHAAIPALLQQDIVRRLGPLLIDDNRGIQEGAAGTLRNLSISGGPEVCIKMVKQDVMTPLTTFVQQSLDSLGAIDETLGSEFKRQSTSLAIQAVSLLWNLCESSDVAVDIFNKQGLLPYLVASLKTEIYPTSVAIPAAQCLHTVTEDNSSAAQCLCCSSDLMKTLEKSLMADGSSSDMLLLKVLTAGVLYNIRYSIPPVSFHELLQAVVKVLAQVLDVNCFDVINKLLPEPTKIEDVQMLLNAQQLALEILSNICCPEDSNDDEWEDVDDCISLDSADEEEVLQEAAQYDVDMNSESLSTEMINAIVTQGVPKRVLSKCSFGEATMYEALSAHADGEKLLHILSTVQARALICLNNIVSALDTDLLGGDEALGQLWNSLFSLAFTTDTKVFVSREEDFLEAATGVLRSIMDKMSSLKEPQCITTEHVTTLCRITADTSCEAAKVKLLSILGIIGKMAGKKDNTLEVLKSLGVVFRDIIVGDHSLWLISEALDAVFDTFADGPLVNTAADSVGLMPNLVELVPVLKSRIKTERRTLGDHFPVIDAARVNLTRFIKYKFKGH</sequence>
<gene>
    <name evidence="3" type="ORF">PMEA_00028438</name>
</gene>
<dbReference type="AlphaFoldDB" id="A0AAU9W2S6"/>
<keyword evidence="4" id="KW-1185">Reference proteome</keyword>
<feature type="domain" description="SYO1-like TPR repeats" evidence="2">
    <location>
        <begin position="367"/>
        <end position="624"/>
    </location>
</feature>
<dbReference type="CDD" id="cd13394">
    <property type="entry name" value="Syo1_like"/>
    <property type="match status" value="1"/>
</dbReference>
<evidence type="ECO:0000313" key="4">
    <source>
        <dbReference type="Proteomes" id="UP001159428"/>
    </source>
</evidence>
<dbReference type="Gene3D" id="1.25.10.10">
    <property type="entry name" value="Leucine-rich Repeat Variant"/>
    <property type="match status" value="1"/>
</dbReference>
<dbReference type="PANTHER" id="PTHR13347:SF1">
    <property type="entry name" value="HEAT REPEAT-CONTAINING PROTEIN 3"/>
    <property type="match status" value="1"/>
</dbReference>
<protein>
    <recommendedName>
        <fullName evidence="2">SYO1-like TPR repeats domain-containing protein</fullName>
    </recommendedName>
</protein>
<dbReference type="Proteomes" id="UP001159428">
    <property type="component" value="Unassembled WGS sequence"/>
</dbReference>
<dbReference type="InterPro" id="IPR016024">
    <property type="entry name" value="ARM-type_fold"/>
</dbReference>
<evidence type="ECO:0000256" key="1">
    <source>
        <dbReference type="ARBA" id="ARBA00049983"/>
    </source>
</evidence>
<organism evidence="3 4">
    <name type="scientific">Pocillopora meandrina</name>
    <dbReference type="NCBI Taxonomy" id="46732"/>
    <lineage>
        <taxon>Eukaryota</taxon>
        <taxon>Metazoa</taxon>
        <taxon>Cnidaria</taxon>
        <taxon>Anthozoa</taxon>
        <taxon>Hexacorallia</taxon>
        <taxon>Scleractinia</taxon>
        <taxon>Astrocoeniina</taxon>
        <taxon>Pocilloporidae</taxon>
        <taxon>Pocillopora</taxon>
    </lineage>
</organism>
<dbReference type="PANTHER" id="PTHR13347">
    <property type="entry name" value="HEAT REPEAT-CONTAINING PROTEIN 3"/>
    <property type="match status" value="1"/>
</dbReference>
<dbReference type="Pfam" id="PF25567">
    <property type="entry name" value="TPR_SYO1"/>
    <property type="match status" value="1"/>
</dbReference>
<dbReference type="SMART" id="SM00185">
    <property type="entry name" value="ARM"/>
    <property type="match status" value="3"/>
</dbReference>
<dbReference type="GO" id="GO:0051082">
    <property type="term" value="F:unfolded protein binding"/>
    <property type="evidence" value="ECO:0007669"/>
    <property type="project" value="TreeGrafter"/>
</dbReference>
<dbReference type="InterPro" id="IPR052616">
    <property type="entry name" value="SYO1-like"/>
</dbReference>
<evidence type="ECO:0000259" key="2">
    <source>
        <dbReference type="Pfam" id="PF25567"/>
    </source>
</evidence>
<comment type="similarity">
    <text evidence="1">Belongs to the nuclear import and ribosome assembly adapter family.</text>
</comment>
<dbReference type="GO" id="GO:0042273">
    <property type="term" value="P:ribosomal large subunit biogenesis"/>
    <property type="evidence" value="ECO:0007669"/>
    <property type="project" value="TreeGrafter"/>
</dbReference>
<comment type="caution">
    <text evidence="3">The sequence shown here is derived from an EMBL/GenBank/DDBJ whole genome shotgun (WGS) entry which is preliminary data.</text>
</comment>
<dbReference type="InterPro" id="IPR000225">
    <property type="entry name" value="Armadillo"/>
</dbReference>
<dbReference type="EMBL" id="CALNXJ010000006">
    <property type="protein sequence ID" value="CAH3041885.1"/>
    <property type="molecule type" value="Genomic_DNA"/>
</dbReference>
<dbReference type="InterPro" id="IPR011989">
    <property type="entry name" value="ARM-like"/>
</dbReference>
<dbReference type="InterPro" id="IPR057990">
    <property type="entry name" value="TPR_SYO1"/>
</dbReference>
<dbReference type="SUPFAM" id="SSF48371">
    <property type="entry name" value="ARM repeat"/>
    <property type="match status" value="1"/>
</dbReference>
<evidence type="ECO:0000313" key="3">
    <source>
        <dbReference type="EMBL" id="CAH3041885.1"/>
    </source>
</evidence>
<reference evidence="3 4" key="1">
    <citation type="submission" date="2022-05" db="EMBL/GenBank/DDBJ databases">
        <authorList>
            <consortium name="Genoscope - CEA"/>
            <person name="William W."/>
        </authorList>
    </citation>
    <scope>NUCLEOTIDE SEQUENCE [LARGE SCALE GENOMIC DNA]</scope>
</reference>
<proteinExistence type="inferred from homology"/>
<dbReference type="Pfam" id="PF00514">
    <property type="entry name" value="Arm"/>
    <property type="match status" value="1"/>
</dbReference>